<dbReference type="Gene3D" id="3.40.47.10">
    <property type="match status" value="1"/>
</dbReference>
<reference evidence="7" key="1">
    <citation type="submission" date="2022-10" db="EMBL/GenBank/DDBJ databases">
        <authorList>
            <person name="Chen Y."/>
            <person name="Dougan E. K."/>
            <person name="Chan C."/>
            <person name="Rhodes N."/>
            <person name="Thang M."/>
        </authorList>
    </citation>
    <scope>NUCLEOTIDE SEQUENCE</scope>
</reference>
<dbReference type="EMBL" id="CAMXCT020000001">
    <property type="protein sequence ID" value="CAL1124789.1"/>
    <property type="molecule type" value="Genomic_DNA"/>
</dbReference>
<evidence type="ECO:0000256" key="2">
    <source>
        <dbReference type="ARBA" id="ARBA00023315"/>
    </source>
</evidence>
<feature type="compositionally biased region" description="Polar residues" evidence="3">
    <location>
        <begin position="154"/>
        <end position="167"/>
    </location>
</feature>
<feature type="domain" description="Beta-ketoacyl-[acyl-carrier-protein] synthase III C-terminal" evidence="5">
    <location>
        <begin position="460"/>
        <end position="526"/>
    </location>
</feature>
<keyword evidence="2" id="KW-0012">Acyltransferase</keyword>
<dbReference type="Proteomes" id="UP001152797">
    <property type="component" value="Unassembled WGS sequence"/>
</dbReference>
<dbReference type="InterPro" id="IPR013751">
    <property type="entry name" value="ACP_syn_III_N"/>
</dbReference>
<dbReference type="EMBL" id="CAMXCT030000001">
    <property type="protein sequence ID" value="CAL4758726.1"/>
    <property type="molecule type" value="Genomic_DNA"/>
</dbReference>
<feature type="domain" description="Beta-ketoacyl-[acyl-carrier-protein] synthase III N-terminal" evidence="6">
    <location>
        <begin position="328"/>
        <end position="405"/>
    </location>
</feature>
<evidence type="ECO:0000313" key="7">
    <source>
        <dbReference type="EMBL" id="CAI3971414.1"/>
    </source>
</evidence>
<keyword evidence="9" id="KW-1185">Reference proteome</keyword>
<keyword evidence="4" id="KW-0732">Signal</keyword>
<dbReference type="GO" id="GO:0044550">
    <property type="term" value="P:secondary metabolite biosynthetic process"/>
    <property type="evidence" value="ECO:0007669"/>
    <property type="project" value="TreeGrafter"/>
</dbReference>
<dbReference type="GO" id="GO:0004315">
    <property type="term" value="F:3-oxoacyl-[acyl-carrier-protein] synthase activity"/>
    <property type="evidence" value="ECO:0007669"/>
    <property type="project" value="InterPro"/>
</dbReference>
<organism evidence="7">
    <name type="scientific">Cladocopium goreaui</name>
    <dbReference type="NCBI Taxonomy" id="2562237"/>
    <lineage>
        <taxon>Eukaryota</taxon>
        <taxon>Sar</taxon>
        <taxon>Alveolata</taxon>
        <taxon>Dinophyceae</taxon>
        <taxon>Suessiales</taxon>
        <taxon>Symbiodiniaceae</taxon>
        <taxon>Cladocopium</taxon>
    </lineage>
</organism>
<proteinExistence type="predicted"/>
<protein>
    <submittedName>
        <fullName evidence="8">Beta-ketoacyl-[acyl-carrier-protein] synthase III (Beta-ketoacyl-ACP synthase III) (KAS III) (3-oxoacyl-[acyl-carrier-protein] synthase 3) (3-oxoacyl-[acyl-carrier-protein] synthase III)</fullName>
    </submittedName>
</protein>
<dbReference type="SUPFAM" id="SSF53901">
    <property type="entry name" value="Thiolase-like"/>
    <property type="match status" value="1"/>
</dbReference>
<name>A0A9P1BE06_9DINO</name>
<dbReference type="Pfam" id="PF08545">
    <property type="entry name" value="ACP_syn_III"/>
    <property type="match status" value="1"/>
</dbReference>
<evidence type="ECO:0000256" key="4">
    <source>
        <dbReference type="SAM" id="SignalP"/>
    </source>
</evidence>
<dbReference type="PANTHER" id="PTHR34069:SF2">
    <property type="entry name" value="BETA-KETOACYL-[ACYL-CARRIER-PROTEIN] SYNTHASE III"/>
    <property type="match status" value="1"/>
</dbReference>
<gene>
    <name evidence="7" type="ORF">C1SCF055_LOCUS4</name>
</gene>
<sequence length="530" mass="58767">MRGLGFIFAISFSYLATLSPGSLCAQVLRDATIPVQSPLFESTSPDRLRLTPIQFRSIPKSNVAPPPMRISPLPINPLPQQYLNVEPLRIQPLSRDPLPRDYLQIPRLNSRPLQLDAMVIPPLVQEPLSISQFNFNSSILGYSSRLRQAYDSPPAQQRVSPQASGGTYTAPGARNNVPRQPGERRARQPLGWGRRNPSAIHRFVPLTRPCSPAKGAAKTMKFASIGPISVYLPEKVETNDQLRREFPKWNMDLIYEKTGIRKRHIASEDECASDLGVAACERLFQEHQIDRDSIDFLLLCTQTPDYPLPTTACLMQDRLGLPTSIGALDFNLGCSGFVYGLSMADGLIRSGAAERVLLVTAETYSKYISPEDRSLRPIFGDGAAATLIEAGTTPTLDGFSFGTDGRGADALMVTNGGARPPQHALRPRKRKRWESDLYMDGPDLVHFTLERIPPMVEDVLKRSGLDSDAIDMYLMHQATHVVLDHLRDRLKVDALQLPTVLEEVGNTVSSTIPIAMHELRNSGRLRLCMD</sequence>
<keyword evidence="1" id="KW-0808">Transferase</keyword>
<accession>A0A9P1BE06</accession>
<evidence type="ECO:0000259" key="6">
    <source>
        <dbReference type="Pfam" id="PF08545"/>
    </source>
</evidence>
<dbReference type="CDD" id="cd00830">
    <property type="entry name" value="KAS_III"/>
    <property type="match status" value="1"/>
</dbReference>
<evidence type="ECO:0000256" key="3">
    <source>
        <dbReference type="SAM" id="MobiDB-lite"/>
    </source>
</evidence>
<evidence type="ECO:0000313" key="8">
    <source>
        <dbReference type="EMBL" id="CAL4758726.1"/>
    </source>
</evidence>
<comment type="caution">
    <text evidence="7">The sequence shown here is derived from an EMBL/GenBank/DDBJ whole genome shotgun (WGS) entry which is preliminary data.</text>
</comment>
<feature type="region of interest" description="Disordered" evidence="3">
    <location>
        <begin position="151"/>
        <end position="192"/>
    </location>
</feature>
<dbReference type="InterPro" id="IPR013747">
    <property type="entry name" value="ACP_syn_III_C"/>
</dbReference>
<evidence type="ECO:0000259" key="5">
    <source>
        <dbReference type="Pfam" id="PF08541"/>
    </source>
</evidence>
<dbReference type="GO" id="GO:0006633">
    <property type="term" value="P:fatty acid biosynthetic process"/>
    <property type="evidence" value="ECO:0007669"/>
    <property type="project" value="InterPro"/>
</dbReference>
<dbReference type="InterPro" id="IPR016039">
    <property type="entry name" value="Thiolase-like"/>
</dbReference>
<feature type="chain" id="PRO_5043269364" evidence="4">
    <location>
        <begin position="25"/>
        <end position="530"/>
    </location>
</feature>
<evidence type="ECO:0000256" key="1">
    <source>
        <dbReference type="ARBA" id="ARBA00022679"/>
    </source>
</evidence>
<dbReference type="PANTHER" id="PTHR34069">
    <property type="entry name" value="3-OXOACYL-[ACYL-CARRIER-PROTEIN] SYNTHASE 3"/>
    <property type="match status" value="1"/>
</dbReference>
<reference evidence="8 9" key="2">
    <citation type="submission" date="2024-05" db="EMBL/GenBank/DDBJ databases">
        <authorList>
            <person name="Chen Y."/>
            <person name="Shah S."/>
            <person name="Dougan E. K."/>
            <person name="Thang M."/>
            <person name="Chan C."/>
        </authorList>
    </citation>
    <scope>NUCLEOTIDE SEQUENCE [LARGE SCALE GENOMIC DNA]</scope>
</reference>
<dbReference type="Pfam" id="PF08541">
    <property type="entry name" value="ACP_syn_III_C"/>
    <property type="match status" value="1"/>
</dbReference>
<evidence type="ECO:0000313" key="9">
    <source>
        <dbReference type="Proteomes" id="UP001152797"/>
    </source>
</evidence>
<dbReference type="AlphaFoldDB" id="A0A9P1BE06"/>
<feature type="signal peptide" evidence="4">
    <location>
        <begin position="1"/>
        <end position="24"/>
    </location>
</feature>
<dbReference type="EMBL" id="CAMXCT010000001">
    <property type="protein sequence ID" value="CAI3971414.1"/>
    <property type="molecule type" value="Genomic_DNA"/>
</dbReference>